<evidence type="ECO:0000313" key="9">
    <source>
        <dbReference type="EMBL" id="SEG42495.1"/>
    </source>
</evidence>
<keyword evidence="4" id="KW-0472">Membrane</keyword>
<dbReference type="Pfam" id="PF14322">
    <property type="entry name" value="SusD-like_3"/>
    <property type="match status" value="1"/>
</dbReference>
<dbReference type="Pfam" id="PF07980">
    <property type="entry name" value="SusD_RagB"/>
    <property type="match status" value="1"/>
</dbReference>
<protein>
    <submittedName>
        <fullName evidence="9">Starch-binding associating with outer membrane</fullName>
    </submittedName>
</protein>
<evidence type="ECO:0000256" key="1">
    <source>
        <dbReference type="ARBA" id="ARBA00004442"/>
    </source>
</evidence>
<evidence type="ECO:0000256" key="5">
    <source>
        <dbReference type="ARBA" id="ARBA00023237"/>
    </source>
</evidence>
<keyword evidence="3 6" id="KW-0732">Signal</keyword>
<feature type="domain" description="SusD-like N-terminal" evidence="8">
    <location>
        <begin position="108"/>
        <end position="219"/>
    </location>
</feature>
<proteinExistence type="inferred from homology"/>
<keyword evidence="10" id="KW-1185">Reference proteome</keyword>
<dbReference type="AlphaFoldDB" id="A0A1H6A367"/>
<evidence type="ECO:0000256" key="3">
    <source>
        <dbReference type="ARBA" id="ARBA00022729"/>
    </source>
</evidence>
<dbReference type="SUPFAM" id="SSF48452">
    <property type="entry name" value="TPR-like"/>
    <property type="match status" value="1"/>
</dbReference>
<dbReference type="OrthoDB" id="5694214at2"/>
<evidence type="ECO:0000313" key="10">
    <source>
        <dbReference type="Proteomes" id="UP000236736"/>
    </source>
</evidence>
<dbReference type="RefSeq" id="WP_103926432.1">
    <property type="nucleotide sequence ID" value="NZ_FNVR01000035.1"/>
</dbReference>
<dbReference type="EMBL" id="FNVR01000035">
    <property type="protein sequence ID" value="SEG42495.1"/>
    <property type="molecule type" value="Genomic_DNA"/>
</dbReference>
<feature type="chain" id="PRO_5009292256" evidence="6">
    <location>
        <begin position="21"/>
        <end position="577"/>
    </location>
</feature>
<accession>A0A1H6A367</accession>
<evidence type="ECO:0000256" key="6">
    <source>
        <dbReference type="SAM" id="SignalP"/>
    </source>
</evidence>
<comment type="subcellular location">
    <subcellularLocation>
        <location evidence="1">Cell outer membrane</location>
    </subcellularLocation>
</comment>
<comment type="similarity">
    <text evidence="2">Belongs to the SusD family.</text>
</comment>
<feature type="domain" description="RagB/SusD" evidence="7">
    <location>
        <begin position="347"/>
        <end position="577"/>
    </location>
</feature>
<feature type="signal peptide" evidence="6">
    <location>
        <begin position="1"/>
        <end position="20"/>
    </location>
</feature>
<dbReference type="InterPro" id="IPR011990">
    <property type="entry name" value="TPR-like_helical_dom_sf"/>
</dbReference>
<dbReference type="InterPro" id="IPR012944">
    <property type="entry name" value="SusD_RagB_dom"/>
</dbReference>
<evidence type="ECO:0000256" key="4">
    <source>
        <dbReference type="ARBA" id="ARBA00023136"/>
    </source>
</evidence>
<evidence type="ECO:0000259" key="7">
    <source>
        <dbReference type="Pfam" id="PF07980"/>
    </source>
</evidence>
<sequence>MKRIYYLVLFLLGITLNSCDDDFLNRVPLDQISDPEFWNSTGDMELYLNTFYDTFDGWPPSGGGNAPTKDRGTDIALPAINVFGASWTPRLDGAINIPASGGGWNWVNIRNINYFLANVDRVKVRNNMTDHYIGEGHFFRAWFYYEMMKNFGDLPIIDKPVTEADVDILNAPRNKRTEVFNFILNDLEIAISKMRPSNQLATPGTRLSKDIALMFKARACLYEGTWEKYHQGTPFAGQTDGKAYLQQAADAALQIVDGGNYSLVVGNPNRVYADLFNRTNYAGVSEVIFYKHYDREAHGNTFGNQLWNWPNAYGYTYEATKFFLCKDGLPIAVSPLFVGDATLDILEKNRDPRLAQSVMVPTDIRRIQGTDTTYFILPDVLNSGTGIESRKFRHIVVDPAVGIQNHNVDYIFMRLPEAMLIYAEAKAELGTLTQADVDKTINKIRDRVGMPHLKLSSITPDPNWPNYGYAIPDYLHEIRRERTVELFAEGFRFDDLMRWRAHAYWVGKRFVGTFATPALIAIAPAVPRNQAGFFDPYQNALSGPGSTFGFNPGRDYLLPIPTNELTLNQNLTQNPGW</sequence>
<dbReference type="STRING" id="1120964.GCA_001313265_07818"/>
<gene>
    <name evidence="9" type="ORF">SAMN03080598_03863</name>
</gene>
<dbReference type="Proteomes" id="UP000236736">
    <property type="component" value="Unassembled WGS sequence"/>
</dbReference>
<keyword evidence="5" id="KW-0998">Cell outer membrane</keyword>
<dbReference type="Gene3D" id="1.25.40.390">
    <property type="match status" value="1"/>
</dbReference>
<name>A0A1H6A367_9BACT</name>
<evidence type="ECO:0000256" key="2">
    <source>
        <dbReference type="ARBA" id="ARBA00006275"/>
    </source>
</evidence>
<dbReference type="GO" id="GO:0009279">
    <property type="term" value="C:cell outer membrane"/>
    <property type="evidence" value="ECO:0007669"/>
    <property type="project" value="UniProtKB-SubCell"/>
</dbReference>
<dbReference type="InterPro" id="IPR033985">
    <property type="entry name" value="SusD-like_N"/>
</dbReference>
<reference evidence="10" key="1">
    <citation type="submission" date="2016-10" db="EMBL/GenBank/DDBJ databases">
        <authorList>
            <person name="Varghese N."/>
            <person name="Submissions S."/>
        </authorList>
    </citation>
    <scope>NUCLEOTIDE SEQUENCE [LARGE SCALE GENOMIC DNA]</scope>
    <source>
        <strain evidence="10">DSM 17298</strain>
    </source>
</reference>
<evidence type="ECO:0000259" key="8">
    <source>
        <dbReference type="Pfam" id="PF14322"/>
    </source>
</evidence>
<organism evidence="9 10">
    <name type="scientific">Algoriphagus boritolerans DSM 17298 = JCM 18970</name>
    <dbReference type="NCBI Taxonomy" id="1120964"/>
    <lineage>
        <taxon>Bacteria</taxon>
        <taxon>Pseudomonadati</taxon>
        <taxon>Bacteroidota</taxon>
        <taxon>Cytophagia</taxon>
        <taxon>Cytophagales</taxon>
        <taxon>Cyclobacteriaceae</taxon>
        <taxon>Algoriphagus</taxon>
    </lineage>
</organism>